<evidence type="ECO:0000256" key="1">
    <source>
        <dbReference type="ARBA" id="ARBA00025788"/>
    </source>
</evidence>
<dbReference type="Pfam" id="PF06201">
    <property type="entry name" value="PITH"/>
    <property type="match status" value="1"/>
</dbReference>
<proteinExistence type="inferred from homology"/>
<dbReference type="InterPro" id="IPR037047">
    <property type="entry name" value="PITH_dom_sf"/>
</dbReference>
<dbReference type="InterPro" id="IPR008979">
    <property type="entry name" value="Galactose-bd-like_sf"/>
</dbReference>
<dbReference type="GO" id="GO:0005634">
    <property type="term" value="C:nucleus"/>
    <property type="evidence" value="ECO:0007669"/>
    <property type="project" value="EnsemblFungi"/>
</dbReference>
<dbReference type="GO" id="GO:0005737">
    <property type="term" value="C:cytoplasm"/>
    <property type="evidence" value="ECO:0007669"/>
    <property type="project" value="EnsemblFungi"/>
</dbReference>
<evidence type="ECO:0000259" key="3">
    <source>
        <dbReference type="PROSITE" id="PS51532"/>
    </source>
</evidence>
<dbReference type="PANTHER" id="PTHR12175:SF1">
    <property type="entry name" value="PITH DOMAIN-CONTAINING PROTEIN 1"/>
    <property type="match status" value="1"/>
</dbReference>
<dbReference type="SUPFAM" id="SSF49785">
    <property type="entry name" value="Galactose-binding domain-like"/>
    <property type="match status" value="1"/>
</dbReference>
<dbReference type="PANTHER" id="PTHR12175">
    <property type="entry name" value="AD039 HT014 THIOREDOXIN FAMILY TRP26"/>
    <property type="match status" value="1"/>
</dbReference>
<feature type="compositionally biased region" description="Basic and acidic residues" evidence="2">
    <location>
        <begin position="1"/>
        <end position="11"/>
    </location>
</feature>
<comment type="similarity">
    <text evidence="1">Belongs to the PITHD1 family.</text>
</comment>
<organism evidence="4 5">
    <name type="scientific">Sordaria macrospora</name>
    <dbReference type="NCBI Taxonomy" id="5147"/>
    <lineage>
        <taxon>Eukaryota</taxon>
        <taxon>Fungi</taxon>
        <taxon>Dikarya</taxon>
        <taxon>Ascomycota</taxon>
        <taxon>Pezizomycotina</taxon>
        <taxon>Sordariomycetes</taxon>
        <taxon>Sordariomycetidae</taxon>
        <taxon>Sordariales</taxon>
        <taxon>Sordariaceae</taxon>
        <taxon>Sordaria</taxon>
    </lineage>
</organism>
<sequence>MSHHCHDEHDDHHHHHVGGAEHDHSDDITPAVQFSLYQQINFDEITTLNEQVHGSGKAILKKTWAERLETEPEVVSDADEQLIINVPFTAQIKLHSILLRTSPSPSAPRTLRLLANADIHDFSQAEDSAATQEFELSQTSEIQELPVKRARFNAVQRLCLFFPDNFSQGEEDETRISYVGFKGEWMTRGQAPKNIVYEAAARPTDHAVKGTDVRGVGRTNQGQ</sequence>
<accession>A0A8S8ZSE7</accession>
<name>A0A8S8ZSE7_SORMA</name>
<dbReference type="InterPro" id="IPR045099">
    <property type="entry name" value="PITH1-like"/>
</dbReference>
<dbReference type="OMA" id="RLVFKPW"/>
<dbReference type="Proteomes" id="UP000433876">
    <property type="component" value="Unassembled WGS sequence"/>
</dbReference>
<evidence type="ECO:0000313" key="4">
    <source>
        <dbReference type="EMBL" id="KAA8631561.1"/>
    </source>
</evidence>
<evidence type="ECO:0000313" key="5">
    <source>
        <dbReference type="Proteomes" id="UP000433876"/>
    </source>
</evidence>
<evidence type="ECO:0000256" key="2">
    <source>
        <dbReference type="SAM" id="MobiDB-lite"/>
    </source>
</evidence>
<protein>
    <recommendedName>
        <fullName evidence="3">PITH domain-containing protein</fullName>
    </recommendedName>
</protein>
<dbReference type="EMBL" id="NMPR01000074">
    <property type="protein sequence ID" value="KAA8631561.1"/>
    <property type="molecule type" value="Genomic_DNA"/>
</dbReference>
<dbReference type="FunFam" id="2.60.120.470:FF:000003">
    <property type="entry name" value="DUF1000 domain protein (AFU_orthologue AFUA_1G09230)"/>
    <property type="match status" value="1"/>
</dbReference>
<dbReference type="AlphaFoldDB" id="A0A8S8ZSE7"/>
<feature type="domain" description="PITH" evidence="3">
    <location>
        <begin position="25"/>
        <end position="201"/>
    </location>
</feature>
<dbReference type="Gene3D" id="2.60.120.470">
    <property type="entry name" value="PITH domain"/>
    <property type="match status" value="1"/>
</dbReference>
<dbReference type="InterPro" id="IPR010400">
    <property type="entry name" value="PITH_dom"/>
</dbReference>
<dbReference type="VEuPathDB" id="FungiDB:SMAC_06742"/>
<reference evidence="4 5" key="1">
    <citation type="submission" date="2017-07" db="EMBL/GenBank/DDBJ databases">
        <title>Genome sequence of the Sordaria macrospora wild type strain R19027.</title>
        <authorList>
            <person name="Nowrousian M."/>
            <person name="Teichert I."/>
            <person name="Kueck U."/>
        </authorList>
    </citation>
    <scope>NUCLEOTIDE SEQUENCE [LARGE SCALE GENOMIC DNA]</scope>
    <source>
        <strain evidence="4 5">R19027</strain>
        <tissue evidence="4">Mycelium</tissue>
    </source>
</reference>
<dbReference type="PROSITE" id="PS51532">
    <property type="entry name" value="PITH"/>
    <property type="match status" value="1"/>
</dbReference>
<feature type="region of interest" description="Disordered" evidence="2">
    <location>
        <begin position="1"/>
        <end position="25"/>
    </location>
</feature>
<comment type="caution">
    <text evidence="4">The sequence shown here is derived from an EMBL/GenBank/DDBJ whole genome shotgun (WGS) entry which is preliminary data.</text>
</comment>
<gene>
    <name evidence="4" type="ORF">SMACR_06742</name>
</gene>